<comment type="caution">
    <text evidence="1">The sequence shown here is derived from an EMBL/GenBank/DDBJ whole genome shotgun (WGS) entry which is preliminary data.</text>
</comment>
<keyword evidence="2" id="KW-1185">Reference proteome</keyword>
<protein>
    <submittedName>
        <fullName evidence="1">Uncharacterized protein</fullName>
    </submittedName>
</protein>
<name>A0A9X1VNV1_9FLAO</name>
<sequence>MNIETLLQKSQLFIELVIDSGLQRDLQDYQNTLNQNQNKNLIFLNDVNSKIQSKLLPIYNSSLPDDLKVLIKKATSFTEREYLKEFERLENDPKIEAQGYFTQFNSLLISLLRGINSNYTEIKKLKDVIDIYAINHEDIESIEDYYPICLKFNDEKITNGLKDLHRTLRIWNITLLNYQTLVSSESPEQIRVQSVNDGCIEFVLDYAWNVAEKFAGVIDTFSTYYVSYLAAKNTFNKIFGNKSILSKKLQQQNEKTIKMMFDEMEENLKEYIGQQVKEAKSKDEDIINDGTETKKIEVIAKSVINHFLRGNEVKFLIPFHDYEQLETEEEIEKLPEDITRKIRENTSKAKIEYKSLNEADKKLLLGKYSITDLDDLEDNTKTKSAKK</sequence>
<gene>
    <name evidence="1" type="ORF">MC378_10340</name>
</gene>
<evidence type="ECO:0000313" key="2">
    <source>
        <dbReference type="Proteomes" id="UP001139369"/>
    </source>
</evidence>
<dbReference type="Proteomes" id="UP001139369">
    <property type="component" value="Unassembled WGS sequence"/>
</dbReference>
<reference evidence="1" key="1">
    <citation type="submission" date="2022-02" db="EMBL/GenBank/DDBJ databases">
        <title>Polaribacter sp. MSW13, isolated from seawater.</title>
        <authorList>
            <person name="Kristyanto S."/>
            <person name="Jung J."/>
            <person name="Jeon C.O."/>
        </authorList>
    </citation>
    <scope>NUCLEOTIDE SEQUENCE</scope>
    <source>
        <strain evidence="1">MSW13</strain>
    </source>
</reference>
<accession>A0A9X1VNV1</accession>
<proteinExistence type="predicted"/>
<dbReference type="EMBL" id="JAKQYM010000007">
    <property type="protein sequence ID" value="MCI2229566.1"/>
    <property type="molecule type" value="Genomic_DNA"/>
</dbReference>
<organism evidence="1 2">
    <name type="scientific">Polaribacter marinus</name>
    <dbReference type="NCBI Taxonomy" id="2916838"/>
    <lineage>
        <taxon>Bacteria</taxon>
        <taxon>Pseudomonadati</taxon>
        <taxon>Bacteroidota</taxon>
        <taxon>Flavobacteriia</taxon>
        <taxon>Flavobacteriales</taxon>
        <taxon>Flavobacteriaceae</taxon>
    </lineage>
</organism>
<evidence type="ECO:0000313" key="1">
    <source>
        <dbReference type="EMBL" id="MCI2229566.1"/>
    </source>
</evidence>
<dbReference type="RefSeq" id="WP_242178692.1">
    <property type="nucleotide sequence ID" value="NZ_JAKQYM010000007.1"/>
</dbReference>
<dbReference type="AlphaFoldDB" id="A0A9X1VNV1"/>